<evidence type="ECO:0008006" key="3">
    <source>
        <dbReference type="Google" id="ProtNLM"/>
    </source>
</evidence>
<dbReference type="SUPFAM" id="SSF53795">
    <property type="entry name" value="PEP carboxykinase-like"/>
    <property type="match status" value="1"/>
</dbReference>
<proteinExistence type="predicted"/>
<dbReference type="STRING" id="1249933.SAMN04489797_0987"/>
<gene>
    <name evidence="1" type="ORF">SAMN04489797_0987</name>
</gene>
<accession>A0A1H1PWB5</accession>
<dbReference type="EMBL" id="LT629774">
    <property type="protein sequence ID" value="SDS15413.1"/>
    <property type="molecule type" value="Genomic_DNA"/>
</dbReference>
<dbReference type="InterPro" id="IPR027417">
    <property type="entry name" value="P-loop_NTPase"/>
</dbReference>
<keyword evidence="2" id="KW-1185">Reference proteome</keyword>
<protein>
    <recommendedName>
        <fullName evidence="3">HprK-related kinase B</fullName>
    </recommendedName>
</protein>
<dbReference type="Gene3D" id="3.40.50.300">
    <property type="entry name" value="P-loop containing nucleotide triphosphate hydrolases"/>
    <property type="match status" value="1"/>
</dbReference>
<organism evidence="1 2">
    <name type="scientific">Winogradskyella sediminis</name>
    <dbReference type="NCBI Taxonomy" id="1382466"/>
    <lineage>
        <taxon>Bacteria</taxon>
        <taxon>Pseudomonadati</taxon>
        <taxon>Bacteroidota</taxon>
        <taxon>Flavobacteriia</taxon>
        <taxon>Flavobacteriales</taxon>
        <taxon>Flavobacteriaceae</taxon>
        <taxon>Winogradskyella</taxon>
    </lineage>
</organism>
<sequence>MIGDYWVLWFAISNSYSVVSLEFEGLLDIFLSSNNYNTFSSALPIELSAAEKKDISESLLNYLESCNQPYVLPDQDTIALDTASRQISKLYAFEDKTIQIHYSSESVLKTIHPAIANYCKALSDINDVTFDIHLYNDQLCLFKNETLITAVPKGDYHLVQGKFIMHLLCELHDIEEQDWIGTLHGSTITDGESSILFIGKSGKGKSTLCALLAAHGFHLLADDVSPLHSKNQHLYYNPSSISLKEGAFNLLKPLVPNFDELPIVEFNKIKGQLKYLPTTKPEKDHYPCQAIVLVNYTPDSETILEDISVQFILETLIEDSWLSPNPKHAEQFINWLHTLPLLQLTYSTTPDVLREISTLFKQFNCRQ</sequence>
<evidence type="ECO:0000313" key="1">
    <source>
        <dbReference type="EMBL" id="SDS15413.1"/>
    </source>
</evidence>
<dbReference type="AlphaFoldDB" id="A0A1H1PWB5"/>
<name>A0A1H1PWB5_9FLAO</name>
<dbReference type="Proteomes" id="UP000198963">
    <property type="component" value="Chromosome I"/>
</dbReference>
<evidence type="ECO:0000313" key="2">
    <source>
        <dbReference type="Proteomes" id="UP000198963"/>
    </source>
</evidence>
<reference evidence="1 2" key="1">
    <citation type="submission" date="2016-10" db="EMBL/GenBank/DDBJ databases">
        <authorList>
            <person name="Varghese N."/>
            <person name="Submissions S."/>
        </authorList>
    </citation>
    <scope>NUCLEOTIDE SEQUENCE [LARGE SCALE GENOMIC DNA]</scope>
    <source>
        <strain evidence="1 2">RHA_55</strain>
    </source>
</reference>